<sequence>MKTLVTDDNSRDYACAVAHLETAQTIAADHPNNPASFSALAAHIDHAREHLDHIIHTDWEFNAAKRLSELRTLATDWLSAVSDADIRALAIGHGFPAVYLVGTAVVSANSLRWWLNPGYAPNTAGKDNAINAARERLTKRHPDLAYVYDGTPFVA</sequence>
<evidence type="ECO:0000313" key="1">
    <source>
        <dbReference type="EMBL" id="MEV0972041.1"/>
    </source>
</evidence>
<keyword evidence="2" id="KW-1185">Reference proteome</keyword>
<dbReference type="RefSeq" id="WP_358136798.1">
    <property type="nucleotide sequence ID" value="NZ_JBFALK010000015.1"/>
</dbReference>
<comment type="caution">
    <text evidence="1">The sequence shown here is derived from an EMBL/GenBank/DDBJ whole genome shotgun (WGS) entry which is preliminary data.</text>
</comment>
<dbReference type="Proteomes" id="UP001551675">
    <property type="component" value="Unassembled WGS sequence"/>
</dbReference>
<reference evidence="1 2" key="1">
    <citation type="submission" date="2024-06" db="EMBL/GenBank/DDBJ databases">
        <title>The Natural Products Discovery Center: Release of the First 8490 Sequenced Strains for Exploring Actinobacteria Biosynthetic Diversity.</title>
        <authorList>
            <person name="Kalkreuter E."/>
            <person name="Kautsar S.A."/>
            <person name="Yang D."/>
            <person name="Bader C.D."/>
            <person name="Teijaro C.N."/>
            <person name="Fluegel L."/>
            <person name="Davis C.M."/>
            <person name="Simpson J.R."/>
            <person name="Lauterbach L."/>
            <person name="Steele A.D."/>
            <person name="Gui C."/>
            <person name="Meng S."/>
            <person name="Li G."/>
            <person name="Viehrig K."/>
            <person name="Ye F."/>
            <person name="Su P."/>
            <person name="Kiefer A.F."/>
            <person name="Nichols A."/>
            <person name="Cepeda A.J."/>
            <person name="Yan W."/>
            <person name="Fan B."/>
            <person name="Jiang Y."/>
            <person name="Adhikari A."/>
            <person name="Zheng C.-J."/>
            <person name="Schuster L."/>
            <person name="Cowan T.M."/>
            <person name="Smanski M.J."/>
            <person name="Chevrette M.G."/>
            <person name="De Carvalho L.P.S."/>
            <person name="Shen B."/>
        </authorList>
    </citation>
    <scope>NUCLEOTIDE SEQUENCE [LARGE SCALE GENOMIC DNA]</scope>
    <source>
        <strain evidence="1 2">NPDC050100</strain>
    </source>
</reference>
<proteinExistence type="predicted"/>
<protein>
    <submittedName>
        <fullName evidence="1">Uncharacterized protein</fullName>
    </submittedName>
</protein>
<evidence type="ECO:0000313" key="2">
    <source>
        <dbReference type="Proteomes" id="UP001551675"/>
    </source>
</evidence>
<gene>
    <name evidence="1" type="ORF">AB0I59_25850</name>
</gene>
<accession>A0ABV3GKD7</accession>
<dbReference type="EMBL" id="JBFALK010000015">
    <property type="protein sequence ID" value="MEV0972041.1"/>
    <property type="molecule type" value="Genomic_DNA"/>
</dbReference>
<organism evidence="1 2">
    <name type="scientific">Microtetraspora glauca</name>
    <dbReference type="NCBI Taxonomy" id="1996"/>
    <lineage>
        <taxon>Bacteria</taxon>
        <taxon>Bacillati</taxon>
        <taxon>Actinomycetota</taxon>
        <taxon>Actinomycetes</taxon>
        <taxon>Streptosporangiales</taxon>
        <taxon>Streptosporangiaceae</taxon>
        <taxon>Microtetraspora</taxon>
    </lineage>
</organism>
<name>A0ABV3GKD7_MICGL</name>